<evidence type="ECO:0000256" key="5">
    <source>
        <dbReference type="SAM" id="MobiDB-lite"/>
    </source>
</evidence>
<feature type="region of interest" description="Disordered" evidence="5">
    <location>
        <begin position="1"/>
        <end position="86"/>
    </location>
</feature>
<dbReference type="InterPro" id="IPR019734">
    <property type="entry name" value="TPR_rpt"/>
</dbReference>
<dbReference type="OrthoDB" id="9442170at2759"/>
<keyword evidence="4" id="KW-0175">Coiled coil</keyword>
<dbReference type="Gene3D" id="1.25.40.10">
    <property type="entry name" value="Tetratricopeptide repeat domain"/>
    <property type="match status" value="1"/>
</dbReference>
<evidence type="ECO:0000313" key="6">
    <source>
        <dbReference type="EMBL" id="CAF0810696.1"/>
    </source>
</evidence>
<comment type="caution">
    <text evidence="6">The sequence shown here is derived from an EMBL/GenBank/DDBJ whole genome shotgun (WGS) entry which is preliminary data.</text>
</comment>
<dbReference type="SUPFAM" id="SSF48452">
    <property type="entry name" value="TPR-like"/>
    <property type="match status" value="1"/>
</dbReference>
<evidence type="ECO:0000256" key="4">
    <source>
        <dbReference type="SAM" id="Coils"/>
    </source>
</evidence>
<evidence type="ECO:0000256" key="3">
    <source>
        <dbReference type="PROSITE-ProRule" id="PRU00339"/>
    </source>
</evidence>
<reference evidence="6" key="1">
    <citation type="submission" date="2021-02" db="EMBL/GenBank/DDBJ databases">
        <authorList>
            <person name="Nowell W R."/>
        </authorList>
    </citation>
    <scope>NUCLEOTIDE SEQUENCE</scope>
    <source>
        <strain evidence="6">Ploen Becks lab</strain>
    </source>
</reference>
<keyword evidence="7" id="KW-1185">Reference proteome</keyword>
<comment type="similarity">
    <text evidence="1">Belongs to the Speedy/Ringo family.</text>
</comment>
<keyword evidence="2" id="KW-0131">Cell cycle</keyword>
<feature type="region of interest" description="Disordered" evidence="5">
    <location>
        <begin position="896"/>
        <end position="915"/>
    </location>
</feature>
<proteinExistence type="inferred from homology"/>
<accession>A0A813TF00</accession>
<gene>
    <name evidence="6" type="ORF">OXX778_LOCUS6956</name>
</gene>
<dbReference type="GO" id="GO:0019901">
    <property type="term" value="F:protein kinase binding"/>
    <property type="evidence" value="ECO:0007669"/>
    <property type="project" value="InterPro"/>
</dbReference>
<dbReference type="InterPro" id="IPR011990">
    <property type="entry name" value="TPR-like_helical_dom_sf"/>
</dbReference>
<dbReference type="PANTHER" id="PTHR31545">
    <property type="entry name" value="SEEDY PROTEIN A/C FAMILY MEMBER"/>
    <property type="match status" value="1"/>
</dbReference>
<sequence>MSKKKSDWSSSSDESDSYSNTSYTSKSSRSSSSSFNSSRLSKSKKSISKSTESFLSESIDIGDKDSKKTKTPSFSDTESIVSSSSQLSESNSLHNLKEEYEPIFQKPSKVVQCLNSIKQSVINVYNLKKKFKENLSQIKIYAAESDELKIENDKISDLMINERLGSIALSQVIYGSSHWRYAMAYTELALVYLEFKNLPKQAKHHCETSWYILYEELKNKTLHEVNKGENQLSNFSTISSEIVNKHQMMLNYIYGRACTILKENEKGRSALEKSEEFYENWKSDLSEKKLKIKYKDELKHWRLKIYFALAKQYAIVGSNGNALAFYDQCIDCLDKEKTVQWDLLIEVYTDKATIELKKENYEKSVDILKECMDKIKISESDFYILECKMALARIFSEFDDMNSSAKSEDMYKECIDGYKKMFVNLNEKLIIAKDELVKFYLKQEKYEDAFVLLEDLLKNKIDFYGDFSSKLISTYKLICSIYLKRNDLSNAIKNLQKSLEIEELNYGKLSKNYLKTLETIDNLQGKEKTKSDKPVFNPTLLISKLKLDCSIKLNFKKMGNEKILKDQNVPSEPRAKYLCTDQKEKLATHSYNLRSKARQQQLQQREQESQVDINNNHRDYDDLYRVAVKRGYDYDTVDNETEDDSTTPLNTHMLNVRKSPPKKLKFVVTYKEMTEFFNLLKDQSISEFLRRDACCLVSDKYALAMVFTYFKRAKFTCEEFTVLNFYLGLYLASDVEEDIDEYKYEIFPWALGPKWRSKFSYFLRKRDALLKRIGYRAIVSRKCCDEVMSFVADHYAWKRERSEDHGGATRAYLITKGRRMLSNRSQVDDDDLNLPRGPQELPRPCPLCFLSKSTDLINNTRYFFPMKPGSLFMPKSTGLLQYATVFNSDTESADYDTSSNTSGYVSNESHASSNLSTYSTTETSFYSNGIDLTIRQKDDLPACIIKQI</sequence>
<dbReference type="EMBL" id="CAJNOC010000859">
    <property type="protein sequence ID" value="CAF0810696.1"/>
    <property type="molecule type" value="Genomic_DNA"/>
</dbReference>
<dbReference type="SMART" id="SM00028">
    <property type="entry name" value="TPR"/>
    <property type="match status" value="3"/>
</dbReference>
<dbReference type="PANTHER" id="PTHR31545:SF5">
    <property type="entry name" value="SPEEDY PROTEIN A"/>
    <property type="match status" value="1"/>
</dbReference>
<evidence type="ECO:0000256" key="1">
    <source>
        <dbReference type="ARBA" id="ARBA00010932"/>
    </source>
</evidence>
<name>A0A813TF00_9BILA</name>
<keyword evidence="3" id="KW-0802">TPR repeat</keyword>
<dbReference type="AlphaFoldDB" id="A0A813TF00"/>
<dbReference type="PROSITE" id="PS50005">
    <property type="entry name" value="TPR"/>
    <property type="match status" value="1"/>
</dbReference>
<protein>
    <submittedName>
        <fullName evidence="6">Uncharacterized protein</fullName>
    </submittedName>
</protein>
<feature type="coiled-coil region" evidence="4">
    <location>
        <begin position="485"/>
        <end position="512"/>
    </location>
</feature>
<evidence type="ECO:0000313" key="7">
    <source>
        <dbReference type="Proteomes" id="UP000663879"/>
    </source>
</evidence>
<evidence type="ECO:0000256" key="2">
    <source>
        <dbReference type="ARBA" id="ARBA00023306"/>
    </source>
</evidence>
<dbReference type="Proteomes" id="UP000663879">
    <property type="component" value="Unassembled WGS sequence"/>
</dbReference>
<organism evidence="6 7">
    <name type="scientific">Brachionus calyciflorus</name>
    <dbReference type="NCBI Taxonomy" id="104777"/>
    <lineage>
        <taxon>Eukaryota</taxon>
        <taxon>Metazoa</taxon>
        <taxon>Spiralia</taxon>
        <taxon>Gnathifera</taxon>
        <taxon>Rotifera</taxon>
        <taxon>Eurotatoria</taxon>
        <taxon>Monogononta</taxon>
        <taxon>Pseudotrocha</taxon>
        <taxon>Ploima</taxon>
        <taxon>Brachionidae</taxon>
        <taxon>Brachionus</taxon>
    </lineage>
</organism>
<dbReference type="InterPro" id="IPR020984">
    <property type="entry name" value="Speedy"/>
</dbReference>
<feature type="repeat" description="TPR" evidence="3">
    <location>
        <begin position="472"/>
        <end position="505"/>
    </location>
</feature>
<dbReference type="InterPro" id="IPR052316">
    <property type="entry name" value="Speedy-Ringo_regulator"/>
</dbReference>
<feature type="compositionally biased region" description="Low complexity" evidence="5">
    <location>
        <begin position="8"/>
        <end position="40"/>
    </location>
</feature>
<dbReference type="Pfam" id="PF11357">
    <property type="entry name" value="Spy1"/>
    <property type="match status" value="1"/>
</dbReference>